<dbReference type="Proteomes" id="UP000271339">
    <property type="component" value="Unassembled WGS sequence"/>
</dbReference>
<protein>
    <submittedName>
        <fullName evidence="2">Glycosyl transferase family 2</fullName>
    </submittedName>
</protein>
<name>A0A3L9YU28_9FLAO</name>
<dbReference type="RefSeq" id="WP_121908315.1">
    <property type="nucleotide sequence ID" value="NZ_REFC01000014.1"/>
</dbReference>
<reference evidence="2 3" key="1">
    <citation type="submission" date="2018-10" db="EMBL/GenBank/DDBJ databases">
        <title>Genomic Encyclopedia of Archaeal and Bacterial Type Strains, Phase II (KMG-II): from individual species to whole genera.</title>
        <authorList>
            <person name="Goeker M."/>
        </authorList>
    </citation>
    <scope>NUCLEOTIDE SEQUENCE [LARGE SCALE GENOMIC DNA]</scope>
    <source>
        <strain evidence="2 3">DSM 23424</strain>
    </source>
</reference>
<dbReference type="Pfam" id="PF00535">
    <property type="entry name" value="Glycos_transf_2"/>
    <property type="match status" value="1"/>
</dbReference>
<dbReference type="AlphaFoldDB" id="A0A3L9YU28"/>
<comment type="caution">
    <text evidence="2">The sequence shown here is derived from an EMBL/GenBank/DDBJ whole genome shotgun (WGS) entry which is preliminary data.</text>
</comment>
<feature type="domain" description="Glycosyltransferase 2-like" evidence="1">
    <location>
        <begin position="11"/>
        <end position="183"/>
    </location>
</feature>
<dbReference type="PANTHER" id="PTHR22916">
    <property type="entry name" value="GLYCOSYLTRANSFERASE"/>
    <property type="match status" value="1"/>
</dbReference>
<dbReference type="InterPro" id="IPR029044">
    <property type="entry name" value="Nucleotide-diphossugar_trans"/>
</dbReference>
<evidence type="ECO:0000313" key="2">
    <source>
        <dbReference type="EMBL" id="RMA57972.1"/>
    </source>
</evidence>
<keyword evidence="3" id="KW-1185">Reference proteome</keyword>
<evidence type="ECO:0000259" key="1">
    <source>
        <dbReference type="Pfam" id="PF00535"/>
    </source>
</evidence>
<dbReference type="EMBL" id="REFC01000014">
    <property type="protein sequence ID" value="RMA57972.1"/>
    <property type="molecule type" value="Genomic_DNA"/>
</dbReference>
<proteinExistence type="predicted"/>
<dbReference type="OrthoDB" id="199095at2"/>
<keyword evidence="2" id="KW-0808">Transferase</keyword>
<sequence>MTNKKTHPLISVWMVTYNHEIFIEQAIESVMMQVTHFPFKLFIGEDSSTDRTRKICQKLKEKYPSKIELFSHESNIGANANGIFMYEQCFQSNAKYIALLEGDDYWTDPLKLQKQVDFLEANPTYTICFHRVQLLTNEVLEPDMSVEARYNKIEKLPATAKDLIEQGNFIHTPSVVFRNVLEEFPFEFKYSTVGDYFLYIILSQKGPIKRLDDIMAVYRNNVGIYSTLTDAEMNRKIAVYQSCILSYLKDPELKEIMLKKQLALLNTFKPTTNEVDLTLEQFSNRLDMKSLWKILTLKIKKLF</sequence>
<dbReference type="Gene3D" id="3.90.550.10">
    <property type="entry name" value="Spore Coat Polysaccharide Biosynthesis Protein SpsA, Chain A"/>
    <property type="match status" value="1"/>
</dbReference>
<evidence type="ECO:0000313" key="3">
    <source>
        <dbReference type="Proteomes" id="UP000271339"/>
    </source>
</evidence>
<dbReference type="GO" id="GO:0016758">
    <property type="term" value="F:hexosyltransferase activity"/>
    <property type="evidence" value="ECO:0007669"/>
    <property type="project" value="UniProtKB-ARBA"/>
</dbReference>
<dbReference type="SUPFAM" id="SSF53448">
    <property type="entry name" value="Nucleotide-diphospho-sugar transferases"/>
    <property type="match status" value="1"/>
</dbReference>
<dbReference type="PANTHER" id="PTHR22916:SF3">
    <property type="entry name" value="UDP-GLCNAC:BETAGAL BETA-1,3-N-ACETYLGLUCOSAMINYLTRANSFERASE-LIKE PROTEIN 1"/>
    <property type="match status" value="1"/>
</dbReference>
<accession>A0A3L9YU28</accession>
<gene>
    <name evidence="2" type="ORF">BXY75_2780</name>
</gene>
<dbReference type="InterPro" id="IPR001173">
    <property type="entry name" value="Glyco_trans_2-like"/>
</dbReference>
<organism evidence="2 3">
    <name type="scientific">Ulvibacter antarcticus</name>
    <dbReference type="NCBI Taxonomy" id="442714"/>
    <lineage>
        <taxon>Bacteria</taxon>
        <taxon>Pseudomonadati</taxon>
        <taxon>Bacteroidota</taxon>
        <taxon>Flavobacteriia</taxon>
        <taxon>Flavobacteriales</taxon>
        <taxon>Flavobacteriaceae</taxon>
        <taxon>Ulvibacter</taxon>
    </lineage>
</organism>